<dbReference type="InterPro" id="IPR017900">
    <property type="entry name" value="4Fe4S_Fe_S_CS"/>
</dbReference>
<dbReference type="SUPFAM" id="SSF54862">
    <property type="entry name" value="4Fe-4S ferredoxins"/>
    <property type="match status" value="1"/>
</dbReference>
<keyword evidence="5" id="KW-0249">Electron transport</keyword>
<evidence type="ECO:0000256" key="3">
    <source>
        <dbReference type="ARBA" id="ARBA00022723"/>
    </source>
</evidence>
<evidence type="ECO:0000256" key="4">
    <source>
        <dbReference type="ARBA" id="ARBA00022737"/>
    </source>
</evidence>
<dbReference type="KEGG" id="trl:A3L10_05170"/>
<dbReference type="GO" id="GO:0051539">
    <property type="term" value="F:4 iron, 4 sulfur cluster binding"/>
    <property type="evidence" value="ECO:0007669"/>
    <property type="project" value="UniProtKB-KW"/>
</dbReference>
<reference evidence="9 10" key="1">
    <citation type="submission" date="2016-04" db="EMBL/GenBank/DDBJ databases">
        <title>Complete genome sequence of Thermococcus radiotolerans type strain EJ2.</title>
        <authorList>
            <person name="Oger P.M."/>
        </authorList>
    </citation>
    <scope>NUCLEOTIDE SEQUENCE [LARGE SCALE GENOMIC DNA]</scope>
    <source>
        <strain evidence="9 10">EJ2</strain>
    </source>
</reference>
<evidence type="ECO:0000256" key="1">
    <source>
        <dbReference type="ARBA" id="ARBA00022448"/>
    </source>
</evidence>
<evidence type="ECO:0000313" key="10">
    <source>
        <dbReference type="Proteomes" id="UP000250085"/>
    </source>
</evidence>
<dbReference type="PANTHER" id="PTHR43177">
    <property type="entry name" value="PROTEIN NRFC"/>
    <property type="match status" value="1"/>
</dbReference>
<keyword evidence="3" id="KW-0479">Metal-binding</keyword>
<sequence length="149" mass="16197">MEYLLHVLTEKCTGCMDCVEACPIEDGIRVIPLPTLPERWDIVVCRHCNPAPCVEVCEFGALSVSANGAVILNQSLCTSCKACTAVCPFGAVFLRPDGTMAKCDLCSGSPRCVAACEEGALVYERVERKRVLIRGKPSMVELLEFKGLR</sequence>
<dbReference type="PANTHER" id="PTHR43177:SF5">
    <property type="entry name" value="ANAEROBIC DIMETHYL SULFOXIDE REDUCTASE CHAIN B-RELATED"/>
    <property type="match status" value="1"/>
</dbReference>
<feature type="domain" description="4Fe-4S ferredoxin-type" evidence="8">
    <location>
        <begin position="68"/>
        <end position="97"/>
    </location>
</feature>
<keyword evidence="2" id="KW-0004">4Fe-4S</keyword>
<dbReference type="Pfam" id="PF12797">
    <property type="entry name" value="Fer4_2"/>
    <property type="match status" value="1"/>
</dbReference>
<keyword evidence="7" id="KW-0411">Iron-sulfur</keyword>
<dbReference type="Pfam" id="PF13247">
    <property type="entry name" value="Fer4_11"/>
    <property type="match status" value="1"/>
</dbReference>
<dbReference type="GeneID" id="33328216"/>
<keyword evidence="6" id="KW-0408">Iron</keyword>
<dbReference type="RefSeq" id="WP_088866688.1">
    <property type="nucleotide sequence ID" value="NZ_CP015106.1"/>
</dbReference>
<proteinExistence type="predicted"/>
<dbReference type="GO" id="GO:0046872">
    <property type="term" value="F:metal ion binding"/>
    <property type="evidence" value="ECO:0007669"/>
    <property type="project" value="UniProtKB-KW"/>
</dbReference>
<keyword evidence="10" id="KW-1185">Reference proteome</keyword>
<name>A0A2Z2MXG2_9EURY</name>
<dbReference type="AlphaFoldDB" id="A0A2Z2MXG2"/>
<feature type="domain" description="4Fe-4S ferredoxin-type" evidence="8">
    <location>
        <begin position="36"/>
        <end position="67"/>
    </location>
</feature>
<dbReference type="EMBL" id="CP015106">
    <property type="protein sequence ID" value="ASJ14555.1"/>
    <property type="molecule type" value="Genomic_DNA"/>
</dbReference>
<gene>
    <name evidence="9" type="ORF">A3L10_05170</name>
</gene>
<dbReference type="Gene3D" id="3.30.70.20">
    <property type="match status" value="2"/>
</dbReference>
<dbReference type="GO" id="GO:0016491">
    <property type="term" value="F:oxidoreductase activity"/>
    <property type="evidence" value="ECO:0007669"/>
    <property type="project" value="UniProtKB-ARBA"/>
</dbReference>
<accession>A0A2Z2MXG2</accession>
<dbReference type="Proteomes" id="UP000250085">
    <property type="component" value="Chromosome"/>
</dbReference>
<dbReference type="PROSITE" id="PS00198">
    <property type="entry name" value="4FE4S_FER_1"/>
    <property type="match status" value="2"/>
</dbReference>
<evidence type="ECO:0000313" key="9">
    <source>
        <dbReference type="EMBL" id="ASJ14555.1"/>
    </source>
</evidence>
<dbReference type="OrthoDB" id="2837at2157"/>
<feature type="domain" description="4Fe-4S ferredoxin-type" evidence="8">
    <location>
        <begin position="3"/>
        <end position="33"/>
    </location>
</feature>
<evidence type="ECO:0000256" key="7">
    <source>
        <dbReference type="ARBA" id="ARBA00023014"/>
    </source>
</evidence>
<dbReference type="InterPro" id="IPR050954">
    <property type="entry name" value="ET_IronSulfur_Cluster-Binding"/>
</dbReference>
<organism evidence="9 10">
    <name type="scientific">Thermococcus radiotolerans</name>
    <dbReference type="NCBI Taxonomy" id="187880"/>
    <lineage>
        <taxon>Archaea</taxon>
        <taxon>Methanobacteriati</taxon>
        <taxon>Methanobacteriota</taxon>
        <taxon>Thermococci</taxon>
        <taxon>Thermococcales</taxon>
        <taxon>Thermococcaceae</taxon>
        <taxon>Thermococcus</taxon>
    </lineage>
</organism>
<evidence type="ECO:0000256" key="6">
    <source>
        <dbReference type="ARBA" id="ARBA00023004"/>
    </source>
</evidence>
<evidence type="ECO:0000259" key="8">
    <source>
        <dbReference type="PROSITE" id="PS51379"/>
    </source>
</evidence>
<evidence type="ECO:0000256" key="5">
    <source>
        <dbReference type="ARBA" id="ARBA00022982"/>
    </source>
</evidence>
<dbReference type="InterPro" id="IPR017896">
    <property type="entry name" value="4Fe4S_Fe-S-bd"/>
</dbReference>
<dbReference type="PROSITE" id="PS51379">
    <property type="entry name" value="4FE4S_FER_2"/>
    <property type="match status" value="3"/>
</dbReference>
<evidence type="ECO:0000256" key="2">
    <source>
        <dbReference type="ARBA" id="ARBA00022485"/>
    </source>
</evidence>
<protein>
    <recommendedName>
        <fullName evidence="8">4Fe-4S ferredoxin-type domain-containing protein</fullName>
    </recommendedName>
</protein>
<keyword evidence="1" id="KW-0813">Transport</keyword>
<keyword evidence="4" id="KW-0677">Repeat</keyword>